<name>A0ABQ5E8U6_9ASTR</name>
<dbReference type="SUPFAM" id="SSF52058">
    <property type="entry name" value="L domain-like"/>
    <property type="match status" value="1"/>
</dbReference>
<proteinExistence type="predicted"/>
<keyword evidence="3" id="KW-1185">Reference proteome</keyword>
<feature type="domain" description="F-box/LRR-repeat protein 15/At3g58940/PEG3-like LRR" evidence="1">
    <location>
        <begin position="120"/>
        <end position="256"/>
    </location>
</feature>
<dbReference type="Gene3D" id="3.80.10.10">
    <property type="entry name" value="Ribonuclease Inhibitor"/>
    <property type="match status" value="1"/>
</dbReference>
<organism evidence="2 3">
    <name type="scientific">Tanacetum coccineum</name>
    <dbReference type="NCBI Taxonomy" id="301880"/>
    <lineage>
        <taxon>Eukaryota</taxon>
        <taxon>Viridiplantae</taxon>
        <taxon>Streptophyta</taxon>
        <taxon>Embryophyta</taxon>
        <taxon>Tracheophyta</taxon>
        <taxon>Spermatophyta</taxon>
        <taxon>Magnoliopsida</taxon>
        <taxon>eudicotyledons</taxon>
        <taxon>Gunneridae</taxon>
        <taxon>Pentapetalae</taxon>
        <taxon>asterids</taxon>
        <taxon>campanulids</taxon>
        <taxon>Asterales</taxon>
        <taxon>Asteraceae</taxon>
        <taxon>Asteroideae</taxon>
        <taxon>Anthemideae</taxon>
        <taxon>Anthemidinae</taxon>
        <taxon>Tanacetum</taxon>
    </lineage>
</organism>
<protein>
    <submittedName>
        <fullName evidence="2">F-box protein-like protein</fullName>
    </submittedName>
</protein>
<dbReference type="EMBL" id="BQNB010016056">
    <property type="protein sequence ID" value="GJT47308.1"/>
    <property type="molecule type" value="Genomic_DNA"/>
</dbReference>
<evidence type="ECO:0000259" key="1">
    <source>
        <dbReference type="Pfam" id="PF24758"/>
    </source>
</evidence>
<dbReference type="PANTHER" id="PTHR34145">
    <property type="entry name" value="OS02G0105600 PROTEIN"/>
    <property type="match status" value="1"/>
</dbReference>
<dbReference type="Pfam" id="PF24758">
    <property type="entry name" value="LRR_At5g56370"/>
    <property type="match status" value="1"/>
</dbReference>
<reference evidence="2" key="2">
    <citation type="submission" date="2022-01" db="EMBL/GenBank/DDBJ databases">
        <authorList>
            <person name="Yamashiro T."/>
            <person name="Shiraishi A."/>
            <person name="Satake H."/>
            <person name="Nakayama K."/>
        </authorList>
    </citation>
    <scope>NUCLEOTIDE SEQUENCE</scope>
</reference>
<sequence length="543" mass="64064">MEEGARSSLQIRAPELDDFPELIHRIQSLLPVKEGLRTCVLSKTCLQLWSTIPTLRFHQPLVFFSKEQKRNYIKWIDQTMQRYIRDNIPIESFDLELVLKYGELFDDFDFKQNVWSTIMKKWMQFVASKSSLKELNLTVDVNTFSSLLSDEIFSGENLKSISVRVYGYKFVSLNPLIKCVSLRVLDLYKVNLSEGVLDNLLSTCILLEKISLSFVPRLGKVKVKNLMWLRELRIATRDVGEQLDIKHAPSLRLLFYTCYHFQINGFTVDSLNNLRELGLCGEFVEDHAFLDMIKSKFPLLEILTLEIQYFSMETLSITSGSLKRLILRLLDKRPINIQVHAPHLLYLSYTSTTSMAKVLFQSMVPEQIDVEMNLDIISIHDYSLFLNMREALNIPSRFNIEINFSRIDNHPRPPMLDVNYLRRRVLFPATNVQQLSIKTNPDERLWEHSPIFDALFWICHPKYVKICRHVPFKEDNYFWKLVVNWMMEKKTRKWHWPELKNIEVKNPYDGEWETVTSSWISFLDGLPPVDWHYVKFKLKWCSL</sequence>
<gene>
    <name evidence="2" type="ORF">Tco_0956023</name>
</gene>
<dbReference type="InterPro" id="IPR053772">
    <property type="entry name" value="At1g61320/At1g61330-like"/>
</dbReference>
<accession>A0ABQ5E8U6</accession>
<dbReference type="Proteomes" id="UP001151760">
    <property type="component" value="Unassembled WGS sequence"/>
</dbReference>
<reference evidence="2" key="1">
    <citation type="journal article" date="2022" name="Int. J. Mol. Sci.">
        <title>Draft Genome of Tanacetum Coccineum: Genomic Comparison of Closely Related Tanacetum-Family Plants.</title>
        <authorList>
            <person name="Yamashiro T."/>
            <person name="Shiraishi A."/>
            <person name="Nakayama K."/>
            <person name="Satake H."/>
        </authorList>
    </citation>
    <scope>NUCLEOTIDE SEQUENCE</scope>
</reference>
<comment type="caution">
    <text evidence="2">The sequence shown here is derived from an EMBL/GenBank/DDBJ whole genome shotgun (WGS) entry which is preliminary data.</text>
</comment>
<evidence type="ECO:0000313" key="2">
    <source>
        <dbReference type="EMBL" id="GJT47308.1"/>
    </source>
</evidence>
<dbReference type="InterPro" id="IPR032675">
    <property type="entry name" value="LRR_dom_sf"/>
</dbReference>
<dbReference type="InterPro" id="IPR055411">
    <property type="entry name" value="LRR_FXL15/At3g58940/PEG3-like"/>
</dbReference>
<evidence type="ECO:0000313" key="3">
    <source>
        <dbReference type="Proteomes" id="UP001151760"/>
    </source>
</evidence>